<proteinExistence type="inferred from homology"/>
<dbReference type="InterPro" id="IPR051910">
    <property type="entry name" value="ComF/GntX_DNA_util-trans"/>
</dbReference>
<dbReference type="STRING" id="1801780.A2917_02230"/>
<accession>A0A1F6XMS9</accession>
<evidence type="ECO:0000259" key="2">
    <source>
        <dbReference type="Pfam" id="PF00156"/>
    </source>
</evidence>
<dbReference type="EMBL" id="MFVE01000005">
    <property type="protein sequence ID" value="OGI95361.1"/>
    <property type="molecule type" value="Genomic_DNA"/>
</dbReference>
<sequence length="227" mass="26214">MSFLNTILNIIFPLKCIVCGENGKDFCLECLSDAPPAQRESEKWIFPIYDYRHPPIKKALWLLKYKGKKRLANIFAEVLYEKILEELADLSVMENFKNALLIPIPLSKKRRRERGYNQAELICKELIKLNHLRYSVDGKSNFSLENNILIKPRETEHQARIHNRKERLKNIVGSFSIKNVETNANLLKNRNIILIDDITTTGATLNEARKTLKNAGARKIIAFTIAH</sequence>
<organism evidence="3 4">
    <name type="scientific">Candidatus Nomurabacteria bacterium RIFCSPLOWO2_01_FULL_42_17</name>
    <dbReference type="NCBI Taxonomy" id="1801780"/>
    <lineage>
        <taxon>Bacteria</taxon>
        <taxon>Candidatus Nomuraibacteriota</taxon>
    </lineage>
</organism>
<reference evidence="3 4" key="1">
    <citation type="journal article" date="2016" name="Nat. Commun.">
        <title>Thousands of microbial genomes shed light on interconnected biogeochemical processes in an aquifer system.</title>
        <authorList>
            <person name="Anantharaman K."/>
            <person name="Brown C.T."/>
            <person name="Hug L.A."/>
            <person name="Sharon I."/>
            <person name="Castelle C.J."/>
            <person name="Probst A.J."/>
            <person name="Thomas B.C."/>
            <person name="Singh A."/>
            <person name="Wilkins M.J."/>
            <person name="Karaoz U."/>
            <person name="Brodie E.L."/>
            <person name="Williams K.H."/>
            <person name="Hubbard S.S."/>
            <person name="Banfield J.F."/>
        </authorList>
    </citation>
    <scope>NUCLEOTIDE SEQUENCE [LARGE SCALE GENOMIC DNA]</scope>
</reference>
<evidence type="ECO:0000256" key="1">
    <source>
        <dbReference type="ARBA" id="ARBA00008007"/>
    </source>
</evidence>
<comment type="similarity">
    <text evidence="1">Belongs to the ComF/GntX family.</text>
</comment>
<gene>
    <name evidence="3" type="ORF">A2917_02230</name>
</gene>
<dbReference type="InterPro" id="IPR029057">
    <property type="entry name" value="PRTase-like"/>
</dbReference>
<evidence type="ECO:0000313" key="3">
    <source>
        <dbReference type="EMBL" id="OGI95361.1"/>
    </source>
</evidence>
<dbReference type="InterPro" id="IPR000836">
    <property type="entry name" value="PRTase_dom"/>
</dbReference>
<dbReference type="Pfam" id="PF00156">
    <property type="entry name" value="Pribosyltran"/>
    <property type="match status" value="1"/>
</dbReference>
<protein>
    <recommendedName>
        <fullName evidence="2">Phosphoribosyltransferase domain-containing protein</fullName>
    </recommendedName>
</protein>
<dbReference type="Gene3D" id="3.40.50.2020">
    <property type="match status" value="1"/>
</dbReference>
<name>A0A1F6XMS9_9BACT</name>
<dbReference type="PANTHER" id="PTHR47505">
    <property type="entry name" value="DNA UTILIZATION PROTEIN YHGH"/>
    <property type="match status" value="1"/>
</dbReference>
<dbReference type="CDD" id="cd06223">
    <property type="entry name" value="PRTases_typeI"/>
    <property type="match status" value="1"/>
</dbReference>
<comment type="caution">
    <text evidence="3">The sequence shown here is derived from an EMBL/GenBank/DDBJ whole genome shotgun (WGS) entry which is preliminary data.</text>
</comment>
<dbReference type="AlphaFoldDB" id="A0A1F6XMS9"/>
<dbReference type="Proteomes" id="UP000178104">
    <property type="component" value="Unassembled WGS sequence"/>
</dbReference>
<evidence type="ECO:0000313" key="4">
    <source>
        <dbReference type="Proteomes" id="UP000178104"/>
    </source>
</evidence>
<dbReference type="PANTHER" id="PTHR47505:SF1">
    <property type="entry name" value="DNA UTILIZATION PROTEIN YHGH"/>
    <property type="match status" value="1"/>
</dbReference>
<dbReference type="SUPFAM" id="SSF53271">
    <property type="entry name" value="PRTase-like"/>
    <property type="match status" value="1"/>
</dbReference>
<feature type="domain" description="Phosphoribosyltransferase" evidence="2">
    <location>
        <begin position="175"/>
        <end position="225"/>
    </location>
</feature>